<reference evidence="5 6" key="1">
    <citation type="submission" date="2023-07" db="EMBL/GenBank/DDBJ databases">
        <title>Genomic Encyclopedia of Type Strains, Phase IV (KMG-IV): sequencing the most valuable type-strain genomes for metagenomic binning, comparative biology and taxonomic classification.</title>
        <authorList>
            <person name="Goeker M."/>
        </authorList>
    </citation>
    <scope>NUCLEOTIDE SEQUENCE [LARGE SCALE GENOMIC DNA]</scope>
    <source>
        <strain evidence="5 6">DSM 19092</strain>
    </source>
</reference>
<evidence type="ECO:0000256" key="3">
    <source>
        <dbReference type="ARBA" id="ARBA00023052"/>
    </source>
</evidence>
<keyword evidence="6" id="KW-1185">Reference proteome</keyword>
<dbReference type="SUPFAM" id="SSF52518">
    <property type="entry name" value="Thiamin diphosphate-binding fold (THDP-binding)"/>
    <property type="match status" value="1"/>
</dbReference>
<keyword evidence="3" id="KW-0786">Thiamine pyrophosphate</keyword>
<dbReference type="GO" id="GO:0004739">
    <property type="term" value="F:pyruvate dehydrogenase (acetyl-transferring) activity"/>
    <property type="evidence" value="ECO:0007669"/>
    <property type="project" value="UniProtKB-EC"/>
</dbReference>
<evidence type="ECO:0000313" key="6">
    <source>
        <dbReference type="Proteomes" id="UP001225646"/>
    </source>
</evidence>
<dbReference type="InterPro" id="IPR050642">
    <property type="entry name" value="PDH_E1_Alpha_Subunit"/>
</dbReference>
<keyword evidence="2 5" id="KW-0560">Oxidoreductase</keyword>
<dbReference type="InterPro" id="IPR029061">
    <property type="entry name" value="THDP-binding"/>
</dbReference>
<keyword evidence="5" id="KW-0670">Pyruvate</keyword>
<dbReference type="Pfam" id="PF00676">
    <property type="entry name" value="E1_dh"/>
    <property type="match status" value="1"/>
</dbReference>
<name>A0ABT9VSA3_9BACI</name>
<dbReference type="InterPro" id="IPR001017">
    <property type="entry name" value="DH_E1"/>
</dbReference>
<feature type="domain" description="Dehydrogenase E1 component" evidence="4">
    <location>
        <begin position="29"/>
        <end position="324"/>
    </location>
</feature>
<dbReference type="PANTHER" id="PTHR11516">
    <property type="entry name" value="PYRUVATE DEHYDROGENASE E1 COMPONENT, ALPHA SUBUNIT BACTERIAL AND ORGANELLAR"/>
    <property type="match status" value="1"/>
</dbReference>
<gene>
    <name evidence="5" type="ORF">J2S06_002856</name>
</gene>
<evidence type="ECO:0000256" key="1">
    <source>
        <dbReference type="ARBA" id="ARBA00001964"/>
    </source>
</evidence>
<organism evidence="5 6">
    <name type="scientific">Aeribacillus alveayuensis</name>
    <dbReference type="NCBI Taxonomy" id="279215"/>
    <lineage>
        <taxon>Bacteria</taxon>
        <taxon>Bacillati</taxon>
        <taxon>Bacillota</taxon>
        <taxon>Bacilli</taxon>
        <taxon>Bacillales</taxon>
        <taxon>Bacillaceae</taxon>
        <taxon>Aeribacillus</taxon>
    </lineage>
</organism>
<dbReference type="EC" id="1.2.4.1" evidence="5"/>
<dbReference type="Gene3D" id="3.40.50.970">
    <property type="match status" value="1"/>
</dbReference>
<protein>
    <submittedName>
        <fullName evidence="5">Pyruvate dehydrogenase E1 component alpha subunit</fullName>
        <ecNumber evidence="5">1.2.4.1</ecNumber>
    </submittedName>
</protein>
<comment type="cofactor">
    <cofactor evidence="1">
        <name>thiamine diphosphate</name>
        <dbReference type="ChEBI" id="CHEBI:58937"/>
    </cofactor>
</comment>
<evidence type="ECO:0000313" key="5">
    <source>
        <dbReference type="EMBL" id="MDQ0163745.1"/>
    </source>
</evidence>
<dbReference type="EMBL" id="JAUSTR010000023">
    <property type="protein sequence ID" value="MDQ0163745.1"/>
    <property type="molecule type" value="Genomic_DNA"/>
</dbReference>
<dbReference type="CDD" id="cd02000">
    <property type="entry name" value="TPP_E1_PDC_ADC_BCADC"/>
    <property type="match status" value="1"/>
</dbReference>
<dbReference type="PANTHER" id="PTHR11516:SF60">
    <property type="entry name" value="PYRUVATE DEHYDROGENASE E1 COMPONENT SUBUNIT ALPHA"/>
    <property type="match status" value="1"/>
</dbReference>
<evidence type="ECO:0000259" key="4">
    <source>
        <dbReference type="Pfam" id="PF00676"/>
    </source>
</evidence>
<comment type="caution">
    <text evidence="5">The sequence shown here is derived from an EMBL/GenBank/DDBJ whole genome shotgun (WGS) entry which is preliminary data.</text>
</comment>
<proteinExistence type="predicted"/>
<dbReference type="Proteomes" id="UP001225646">
    <property type="component" value="Unassembled WGS sequence"/>
</dbReference>
<accession>A0ABT9VSA3</accession>
<dbReference type="RefSeq" id="WP_419152710.1">
    <property type="nucleotide sequence ID" value="NZ_JAUSTR010000023.1"/>
</dbReference>
<evidence type="ECO:0000256" key="2">
    <source>
        <dbReference type="ARBA" id="ARBA00023002"/>
    </source>
</evidence>
<sequence>MEELLQTYHLNENNFNWDKNRFIQAWLIMNTIRVFEDKSIQIYKKGLMGGSLHSSIGQEAVAAGVCMNLNKDDYISITYRGRGQALAKGAEPFQLFSEILGKKTGYCKGKGGPMHITSQELGILVANGIVGAGIPIAVGAGLSIKTLKKNQVSVAFFGDGATNQGAFHEALNLAAIYKLPVVFVCENNLYSEMTPIKNAVLNEHLAERGLAYRIPSIIVNGNDVRAVYEVAKQAVERARSGEGPTFIEAKTYRLLGHMIGDAETYRTKEEVEEWRQKEPIRYFRDVCLKQNVLNEKELDEIQQQVIQEIDIAYERAMKSEEPEMEEIFNDVY</sequence>